<keyword evidence="3" id="KW-1185">Reference proteome</keyword>
<evidence type="ECO:0000256" key="1">
    <source>
        <dbReference type="SAM" id="MobiDB-lite"/>
    </source>
</evidence>
<protein>
    <submittedName>
        <fullName evidence="2">Uncharacterized protein</fullName>
    </submittedName>
</protein>
<dbReference type="Proteomes" id="UP000324222">
    <property type="component" value="Unassembled WGS sequence"/>
</dbReference>
<organism evidence="2 3">
    <name type="scientific">Portunus trituberculatus</name>
    <name type="common">Swimming crab</name>
    <name type="synonym">Neptunus trituberculatus</name>
    <dbReference type="NCBI Taxonomy" id="210409"/>
    <lineage>
        <taxon>Eukaryota</taxon>
        <taxon>Metazoa</taxon>
        <taxon>Ecdysozoa</taxon>
        <taxon>Arthropoda</taxon>
        <taxon>Crustacea</taxon>
        <taxon>Multicrustacea</taxon>
        <taxon>Malacostraca</taxon>
        <taxon>Eumalacostraca</taxon>
        <taxon>Eucarida</taxon>
        <taxon>Decapoda</taxon>
        <taxon>Pleocyemata</taxon>
        <taxon>Brachyura</taxon>
        <taxon>Eubrachyura</taxon>
        <taxon>Portunoidea</taxon>
        <taxon>Portunidae</taxon>
        <taxon>Portuninae</taxon>
        <taxon>Portunus</taxon>
    </lineage>
</organism>
<evidence type="ECO:0000313" key="2">
    <source>
        <dbReference type="EMBL" id="MPC35543.1"/>
    </source>
</evidence>
<evidence type="ECO:0000313" key="3">
    <source>
        <dbReference type="Proteomes" id="UP000324222"/>
    </source>
</evidence>
<gene>
    <name evidence="2" type="ORF">E2C01_028967</name>
</gene>
<proteinExistence type="predicted"/>
<name>A0A5B7ERI9_PORTR</name>
<feature type="compositionally biased region" description="Basic residues" evidence="1">
    <location>
        <begin position="1"/>
        <end position="10"/>
    </location>
</feature>
<feature type="region of interest" description="Disordered" evidence="1">
    <location>
        <begin position="1"/>
        <end position="70"/>
    </location>
</feature>
<reference evidence="2 3" key="1">
    <citation type="submission" date="2019-05" db="EMBL/GenBank/DDBJ databases">
        <title>Another draft genome of Portunus trituberculatus and its Hox gene families provides insights of decapod evolution.</title>
        <authorList>
            <person name="Jeong J.-H."/>
            <person name="Song I."/>
            <person name="Kim S."/>
            <person name="Choi T."/>
            <person name="Kim D."/>
            <person name="Ryu S."/>
            <person name="Kim W."/>
        </authorList>
    </citation>
    <scope>NUCLEOTIDE SEQUENCE [LARGE SCALE GENOMIC DNA]</scope>
    <source>
        <tissue evidence="2">Muscle</tissue>
    </source>
</reference>
<sequence>MWGGRQARKMLARDCQPTGNREGQQGTGKLSRATTEQRQAAKATSKQTEADGVQGCEVDGDRQDNTVVNG</sequence>
<dbReference type="EMBL" id="VSRR010003299">
    <property type="protein sequence ID" value="MPC35543.1"/>
    <property type="molecule type" value="Genomic_DNA"/>
</dbReference>
<dbReference type="AlphaFoldDB" id="A0A5B7ERI9"/>
<comment type="caution">
    <text evidence="2">The sequence shown here is derived from an EMBL/GenBank/DDBJ whole genome shotgun (WGS) entry which is preliminary data.</text>
</comment>
<accession>A0A5B7ERI9</accession>
<feature type="compositionally biased region" description="Polar residues" evidence="1">
    <location>
        <begin position="17"/>
        <end position="47"/>
    </location>
</feature>